<evidence type="ECO:0000256" key="3">
    <source>
        <dbReference type="ARBA" id="ARBA00022833"/>
    </source>
</evidence>
<dbReference type="EMBL" id="JH688157">
    <property type="protein sequence ID" value="EJD33602.1"/>
    <property type="molecule type" value="Genomic_DNA"/>
</dbReference>
<evidence type="ECO:0000256" key="5">
    <source>
        <dbReference type="SAM" id="Coils"/>
    </source>
</evidence>
<feature type="domain" description="RING-type" evidence="7">
    <location>
        <begin position="169"/>
        <end position="209"/>
    </location>
</feature>
<dbReference type="Proteomes" id="UP000006514">
    <property type="component" value="Unassembled WGS sequence"/>
</dbReference>
<dbReference type="PROSITE" id="PS00518">
    <property type="entry name" value="ZF_RING_1"/>
    <property type="match status" value="1"/>
</dbReference>
<keyword evidence="9" id="KW-1185">Reference proteome</keyword>
<dbReference type="InterPro" id="IPR047134">
    <property type="entry name" value="RNF4"/>
</dbReference>
<dbReference type="InterPro" id="IPR001841">
    <property type="entry name" value="Znf_RING"/>
</dbReference>
<evidence type="ECO:0000259" key="7">
    <source>
        <dbReference type="PROSITE" id="PS50089"/>
    </source>
</evidence>
<protein>
    <recommendedName>
        <fullName evidence="7">RING-type domain-containing protein</fullName>
    </recommendedName>
</protein>
<dbReference type="InterPro" id="IPR017907">
    <property type="entry name" value="Znf_RING_CS"/>
</dbReference>
<evidence type="ECO:0000256" key="4">
    <source>
        <dbReference type="PROSITE-ProRule" id="PRU00175"/>
    </source>
</evidence>
<feature type="compositionally biased region" description="Basic and acidic residues" evidence="6">
    <location>
        <begin position="51"/>
        <end position="68"/>
    </location>
</feature>
<gene>
    <name evidence="8" type="ORF">AURDEDRAFT_177316</name>
</gene>
<dbReference type="InterPro" id="IPR013083">
    <property type="entry name" value="Znf_RING/FYVE/PHD"/>
</dbReference>
<organism evidence="8 9">
    <name type="scientific">Auricularia subglabra (strain TFB-10046 / SS5)</name>
    <name type="common">White-rot fungus</name>
    <name type="synonym">Auricularia delicata (strain TFB10046)</name>
    <dbReference type="NCBI Taxonomy" id="717982"/>
    <lineage>
        <taxon>Eukaryota</taxon>
        <taxon>Fungi</taxon>
        <taxon>Dikarya</taxon>
        <taxon>Basidiomycota</taxon>
        <taxon>Agaricomycotina</taxon>
        <taxon>Agaricomycetes</taxon>
        <taxon>Auriculariales</taxon>
        <taxon>Auriculariaceae</taxon>
        <taxon>Auricularia</taxon>
    </lineage>
</organism>
<reference evidence="9" key="1">
    <citation type="journal article" date="2012" name="Science">
        <title>The Paleozoic origin of enzymatic lignin decomposition reconstructed from 31 fungal genomes.</title>
        <authorList>
            <person name="Floudas D."/>
            <person name="Binder M."/>
            <person name="Riley R."/>
            <person name="Barry K."/>
            <person name="Blanchette R.A."/>
            <person name="Henrissat B."/>
            <person name="Martinez A.T."/>
            <person name="Otillar R."/>
            <person name="Spatafora J.W."/>
            <person name="Yadav J.S."/>
            <person name="Aerts A."/>
            <person name="Benoit I."/>
            <person name="Boyd A."/>
            <person name="Carlson A."/>
            <person name="Copeland A."/>
            <person name="Coutinho P.M."/>
            <person name="de Vries R.P."/>
            <person name="Ferreira P."/>
            <person name="Findley K."/>
            <person name="Foster B."/>
            <person name="Gaskell J."/>
            <person name="Glotzer D."/>
            <person name="Gorecki P."/>
            <person name="Heitman J."/>
            <person name="Hesse C."/>
            <person name="Hori C."/>
            <person name="Igarashi K."/>
            <person name="Jurgens J.A."/>
            <person name="Kallen N."/>
            <person name="Kersten P."/>
            <person name="Kohler A."/>
            <person name="Kuees U."/>
            <person name="Kumar T.K.A."/>
            <person name="Kuo A."/>
            <person name="LaButti K."/>
            <person name="Larrondo L.F."/>
            <person name="Lindquist E."/>
            <person name="Ling A."/>
            <person name="Lombard V."/>
            <person name="Lucas S."/>
            <person name="Lundell T."/>
            <person name="Martin R."/>
            <person name="McLaughlin D.J."/>
            <person name="Morgenstern I."/>
            <person name="Morin E."/>
            <person name="Murat C."/>
            <person name="Nagy L.G."/>
            <person name="Nolan M."/>
            <person name="Ohm R.A."/>
            <person name="Patyshakuliyeva A."/>
            <person name="Rokas A."/>
            <person name="Ruiz-Duenas F.J."/>
            <person name="Sabat G."/>
            <person name="Salamov A."/>
            <person name="Samejima M."/>
            <person name="Schmutz J."/>
            <person name="Slot J.C."/>
            <person name="St John F."/>
            <person name="Stenlid J."/>
            <person name="Sun H."/>
            <person name="Sun S."/>
            <person name="Syed K."/>
            <person name="Tsang A."/>
            <person name="Wiebenga A."/>
            <person name="Young D."/>
            <person name="Pisabarro A."/>
            <person name="Eastwood D.C."/>
            <person name="Martin F."/>
            <person name="Cullen D."/>
            <person name="Grigoriev I.V."/>
            <person name="Hibbett D.S."/>
        </authorList>
    </citation>
    <scope>NUCLEOTIDE SEQUENCE [LARGE SCALE GENOMIC DNA]</scope>
    <source>
        <strain evidence="9">TFB10046</strain>
    </source>
</reference>
<name>J0WP15_AURST</name>
<dbReference type="eggNOG" id="KOG2177">
    <property type="taxonomic scope" value="Eukaryota"/>
</dbReference>
<evidence type="ECO:0000256" key="1">
    <source>
        <dbReference type="ARBA" id="ARBA00022723"/>
    </source>
</evidence>
<dbReference type="SUPFAM" id="SSF57850">
    <property type="entry name" value="RING/U-box"/>
    <property type="match status" value="1"/>
</dbReference>
<feature type="compositionally biased region" description="Basic and acidic residues" evidence="6">
    <location>
        <begin position="117"/>
        <end position="132"/>
    </location>
</feature>
<dbReference type="GO" id="GO:0008270">
    <property type="term" value="F:zinc ion binding"/>
    <property type="evidence" value="ECO:0007669"/>
    <property type="project" value="UniProtKB-KW"/>
</dbReference>
<dbReference type="InParanoid" id="J0WP15"/>
<proteinExistence type="predicted"/>
<evidence type="ECO:0000313" key="9">
    <source>
        <dbReference type="Proteomes" id="UP000006514"/>
    </source>
</evidence>
<dbReference type="SMART" id="SM00184">
    <property type="entry name" value="RING"/>
    <property type="match status" value="1"/>
</dbReference>
<accession>J0WP15</accession>
<dbReference type="PROSITE" id="PS50089">
    <property type="entry name" value="ZF_RING_2"/>
    <property type="match status" value="1"/>
</dbReference>
<feature type="coiled-coil region" evidence="5">
    <location>
        <begin position="135"/>
        <end position="173"/>
    </location>
</feature>
<evidence type="ECO:0000313" key="8">
    <source>
        <dbReference type="EMBL" id="EJD33602.1"/>
    </source>
</evidence>
<evidence type="ECO:0000256" key="2">
    <source>
        <dbReference type="ARBA" id="ARBA00022771"/>
    </source>
</evidence>
<dbReference type="OrthoDB" id="3219336at2759"/>
<dbReference type="PANTHER" id="PTHR23041:SF78">
    <property type="entry name" value="E3 UBIQUITIN-PROTEIN LIGASE RNF4"/>
    <property type="match status" value="1"/>
</dbReference>
<dbReference type="AlphaFoldDB" id="J0WP15"/>
<dbReference type="Gene3D" id="3.30.40.10">
    <property type="entry name" value="Zinc/RING finger domain, C3HC4 (zinc finger)"/>
    <property type="match status" value="1"/>
</dbReference>
<evidence type="ECO:0000256" key="6">
    <source>
        <dbReference type="SAM" id="MobiDB-lite"/>
    </source>
</evidence>
<dbReference type="KEGG" id="adl:AURDEDRAFT_177316"/>
<keyword evidence="5" id="KW-0175">Coiled coil</keyword>
<keyword evidence="3" id="KW-0862">Zinc</keyword>
<dbReference type="Pfam" id="PF13923">
    <property type="entry name" value="zf-C3HC4_2"/>
    <property type="match status" value="1"/>
</dbReference>
<sequence length="258" mass="29281">MSSSRAHPKASGVNGSKHLAGVSKNPSATARSKPLVIDEHGAIIVSDSDDDPQHDALQDDEPRHEPLPRRFIPPKLKALPSRTNPRPLASERMKKRVERPQDKNKKRMRDTDEEEERNQGDDRRRDKTHERQAANKLIIRELEAAKKEADDLKVELEEKMADLRKQVECEICLETLWKPWALTDCGHTFCQTCLVSLFDRQKFECPTCRARVTHRPVEIFAFKSVIHTISGVASVEVDILDDAGRVWDPFWPAAVGGN</sequence>
<keyword evidence="2 4" id="KW-0863">Zinc-finger</keyword>
<feature type="region of interest" description="Disordered" evidence="6">
    <location>
        <begin position="1"/>
        <end position="132"/>
    </location>
</feature>
<keyword evidence="1" id="KW-0479">Metal-binding</keyword>
<dbReference type="PANTHER" id="PTHR23041">
    <property type="entry name" value="RING FINGER DOMAIN-CONTAINING"/>
    <property type="match status" value="1"/>
</dbReference>